<reference evidence="12 13" key="1">
    <citation type="submission" date="2022-12" db="EMBL/GenBank/DDBJ databases">
        <title>Sphingomonas abieness sp. nov., an endophytic bacterium isolated from Abies koreana.</title>
        <authorList>
            <person name="Jiang L."/>
            <person name="Lee J."/>
        </authorList>
    </citation>
    <scope>NUCLEOTIDE SEQUENCE [LARGE SCALE GENOMIC DNA]</scope>
    <source>
        <strain evidence="13">PAMB 00755</strain>
    </source>
</reference>
<keyword evidence="3" id="KW-0808">Transferase</keyword>
<dbReference type="Pfam" id="PF13807">
    <property type="entry name" value="GNVR"/>
    <property type="match status" value="1"/>
</dbReference>
<gene>
    <name evidence="12" type="ORF">PBT88_11530</name>
</gene>
<comment type="catalytic activity">
    <reaction evidence="8">
        <text>L-tyrosyl-[protein] + ATP = O-phospho-L-tyrosyl-[protein] + ADP + H(+)</text>
        <dbReference type="Rhea" id="RHEA:10596"/>
        <dbReference type="Rhea" id="RHEA-COMP:10136"/>
        <dbReference type="Rhea" id="RHEA-COMP:20101"/>
        <dbReference type="ChEBI" id="CHEBI:15378"/>
        <dbReference type="ChEBI" id="CHEBI:30616"/>
        <dbReference type="ChEBI" id="CHEBI:46858"/>
        <dbReference type="ChEBI" id="CHEBI:61978"/>
        <dbReference type="ChEBI" id="CHEBI:456216"/>
        <dbReference type="EC" id="2.7.10.2"/>
    </reaction>
</comment>
<protein>
    <recommendedName>
        <fullName evidence="2">non-specific protein-tyrosine kinase</fullName>
        <ecNumber evidence="2">2.7.10.2</ecNumber>
    </recommendedName>
</protein>
<keyword evidence="7" id="KW-0829">Tyrosine-protein kinase</keyword>
<evidence type="ECO:0000256" key="3">
    <source>
        <dbReference type="ARBA" id="ARBA00022679"/>
    </source>
</evidence>
<evidence type="ECO:0000313" key="13">
    <source>
        <dbReference type="Proteomes" id="UP001210865"/>
    </source>
</evidence>
<proteinExistence type="inferred from homology"/>
<dbReference type="PANTHER" id="PTHR32309">
    <property type="entry name" value="TYROSINE-PROTEIN KINASE"/>
    <property type="match status" value="1"/>
</dbReference>
<keyword evidence="5" id="KW-0418">Kinase</keyword>
<keyword evidence="9" id="KW-0812">Transmembrane</keyword>
<dbReference type="EMBL" id="CP115174">
    <property type="protein sequence ID" value="WBO20843.1"/>
    <property type="molecule type" value="Genomic_DNA"/>
</dbReference>
<dbReference type="Gene3D" id="3.40.50.300">
    <property type="entry name" value="P-loop containing nucleotide triphosphate hydrolases"/>
    <property type="match status" value="1"/>
</dbReference>
<comment type="similarity">
    <text evidence="1">Belongs to the CpsD/CapB family.</text>
</comment>
<evidence type="ECO:0000256" key="5">
    <source>
        <dbReference type="ARBA" id="ARBA00022777"/>
    </source>
</evidence>
<dbReference type="Proteomes" id="UP001210865">
    <property type="component" value="Chromosome"/>
</dbReference>
<accession>A0ABY7NH40</accession>
<feature type="domain" description="Tyrosine-protein kinase G-rich" evidence="11">
    <location>
        <begin position="377"/>
        <end position="445"/>
    </location>
</feature>
<evidence type="ECO:0000259" key="11">
    <source>
        <dbReference type="Pfam" id="PF13807"/>
    </source>
</evidence>
<evidence type="ECO:0000259" key="10">
    <source>
        <dbReference type="Pfam" id="PF13614"/>
    </source>
</evidence>
<dbReference type="CDD" id="cd05387">
    <property type="entry name" value="BY-kinase"/>
    <property type="match status" value="1"/>
</dbReference>
<dbReference type="PANTHER" id="PTHR32309:SF13">
    <property type="entry name" value="FERRIC ENTEROBACTIN TRANSPORT PROTEIN FEPE"/>
    <property type="match status" value="1"/>
</dbReference>
<dbReference type="EC" id="2.7.10.2" evidence="2"/>
<name>A0ABY7NH40_9SPHN</name>
<keyword evidence="13" id="KW-1185">Reference proteome</keyword>
<evidence type="ECO:0000256" key="9">
    <source>
        <dbReference type="SAM" id="Phobius"/>
    </source>
</evidence>
<keyword evidence="9" id="KW-1133">Transmembrane helix</keyword>
<keyword evidence="6" id="KW-0067">ATP-binding</keyword>
<feature type="domain" description="AAA" evidence="10">
    <location>
        <begin position="515"/>
        <end position="644"/>
    </location>
</feature>
<dbReference type="InterPro" id="IPR050445">
    <property type="entry name" value="Bact_polysacc_biosynth/exp"/>
</dbReference>
<dbReference type="InterPro" id="IPR027417">
    <property type="entry name" value="P-loop_NTPase"/>
</dbReference>
<sequence length="710" mass="76508">MEIRREADEYEARLADVVSVVRDTVRRRWLTLLAVTGVVMVLGFIVVSQMTPKYDATAKIRLDPGRNPLSGSQQPTSATLSDDAIATELTEARSLEVARGIVHSQDLLSDPEFNGVLAKATNATVTNTDTRETIVANELLQHVTVTREKDAYVLDMTVRSIDPIKAARLANSFAKAYIDYRTGKNVGTARQQTAWYQQQLSDLNHDATQAETHAAEYRARAGILEAGADGSGGGTIVDQQIAPLAGMLSSAQSDAATANTNLAEAQAQVARGDFANVSSVLTSPVIQTLRNQRSQLLLAQGEVEKRYGDLHPESIRVRDQVTAVDTQIKAEANRILGSLRATAAASQARVGSLRKSLDELELQRERSVEASAAADGLQHEADAKQALYDKMSQMSLDSMQAADSKMALAEVVVSAEPPAKPVAPNKPLLYALSLIVALLAGAATITALEKLSSGFRSVEDLEQQLGLRVLAVVPKVAKSENPGELMLDRPTSMFAESFRIARTAILGARTDTDVKVIAFTSALPAEGKTTSAVAFARTLAIANARVLLLECDVRRAAVREIVRSNAPKVGLVELLHGEISLDEAIKPGDVPNLDQILVVSPYFSGENLFGEGRMEQLLNAVRDRYDYIVLDLPPLMGLADGRYLAVFADATALVVKWSSTPISAATSAAGWLRSDGSKPVGVIYTQVDPSAHSVGGLYYYSKQYSDYYQR</sequence>
<evidence type="ECO:0000256" key="6">
    <source>
        <dbReference type="ARBA" id="ARBA00022840"/>
    </source>
</evidence>
<evidence type="ECO:0000256" key="7">
    <source>
        <dbReference type="ARBA" id="ARBA00023137"/>
    </source>
</evidence>
<dbReference type="InterPro" id="IPR005702">
    <property type="entry name" value="Wzc-like_C"/>
</dbReference>
<dbReference type="InterPro" id="IPR025669">
    <property type="entry name" value="AAA_dom"/>
</dbReference>
<organism evidence="12 13">
    <name type="scientific">Sphingomonas abietis</name>
    <dbReference type="NCBI Taxonomy" id="3012344"/>
    <lineage>
        <taxon>Bacteria</taxon>
        <taxon>Pseudomonadati</taxon>
        <taxon>Pseudomonadota</taxon>
        <taxon>Alphaproteobacteria</taxon>
        <taxon>Sphingomonadales</taxon>
        <taxon>Sphingomonadaceae</taxon>
        <taxon>Sphingomonas</taxon>
    </lineage>
</organism>
<keyword evidence="9" id="KW-0472">Membrane</keyword>
<dbReference type="Pfam" id="PF13614">
    <property type="entry name" value="AAA_31"/>
    <property type="match status" value="1"/>
</dbReference>
<evidence type="ECO:0000256" key="2">
    <source>
        <dbReference type="ARBA" id="ARBA00011903"/>
    </source>
</evidence>
<dbReference type="SUPFAM" id="SSF52540">
    <property type="entry name" value="P-loop containing nucleoside triphosphate hydrolases"/>
    <property type="match status" value="1"/>
</dbReference>
<evidence type="ECO:0000256" key="1">
    <source>
        <dbReference type="ARBA" id="ARBA00007316"/>
    </source>
</evidence>
<feature type="transmembrane region" description="Helical" evidence="9">
    <location>
        <begin position="29"/>
        <end position="47"/>
    </location>
</feature>
<evidence type="ECO:0000313" key="12">
    <source>
        <dbReference type="EMBL" id="WBO20843.1"/>
    </source>
</evidence>
<keyword evidence="4" id="KW-0547">Nucleotide-binding</keyword>
<dbReference type="RefSeq" id="WP_270075493.1">
    <property type="nucleotide sequence ID" value="NZ_CP115174.1"/>
</dbReference>
<evidence type="ECO:0000256" key="8">
    <source>
        <dbReference type="ARBA" id="ARBA00051245"/>
    </source>
</evidence>
<evidence type="ECO:0000256" key="4">
    <source>
        <dbReference type="ARBA" id="ARBA00022741"/>
    </source>
</evidence>
<dbReference type="InterPro" id="IPR032807">
    <property type="entry name" value="GNVR"/>
</dbReference>